<dbReference type="Proteomes" id="UP000268350">
    <property type="component" value="Unassembled WGS sequence"/>
</dbReference>
<feature type="compositionally biased region" description="Polar residues" evidence="1">
    <location>
        <begin position="276"/>
        <end position="294"/>
    </location>
</feature>
<feature type="compositionally biased region" description="Acidic residues" evidence="1">
    <location>
        <begin position="254"/>
        <end position="263"/>
    </location>
</feature>
<protein>
    <submittedName>
        <fullName evidence="3">Blast:Transcription factor Adf-1</fullName>
    </submittedName>
</protein>
<dbReference type="PANTHER" id="PTHR12243:SF69">
    <property type="entry name" value="SI:CH73-59F11.3"/>
    <property type="match status" value="1"/>
</dbReference>
<dbReference type="PROSITE" id="PS51029">
    <property type="entry name" value="MADF"/>
    <property type="match status" value="1"/>
</dbReference>
<gene>
    <name evidence="3" type="ORF">DGUA_6G018446</name>
</gene>
<dbReference type="InterPro" id="IPR039353">
    <property type="entry name" value="TF_Adf1"/>
</dbReference>
<keyword evidence="4" id="KW-1185">Reference proteome</keyword>
<dbReference type="STRING" id="7266.A0A3B0KIK4"/>
<dbReference type="AlphaFoldDB" id="A0A3B0KIK4"/>
<evidence type="ECO:0000256" key="1">
    <source>
        <dbReference type="SAM" id="MobiDB-lite"/>
    </source>
</evidence>
<proteinExistence type="predicted"/>
<sequence>MYMEQVIIKREEETHSPVPMEQDMQLPAQAPKGRGRPRASYAQTGEFDVGLIREFRARPVLYDRSCKRHKDKQHVAEQWMQISHKLGYDVPVLKERMLNLRNRYNIEKRRIECGVATHNSQWPQFESLQFLANHIRSRRSFKHVSKYCDDTFDGGMSDSNGQGASFKDDQEEDEFDHDQSLPVTTVLTLPSSIPINSPHDGIYSTRSQRQMLNGNNANKANTNGRSYSLPSRQQALVISKVTAAAAAAPKKGENEDEQEESEEPPAKRRADESRSHQPTVSIPTEPSAPTTSNAYAKFHGFGEFMAHSLSELPLQNALLLVQKFTSDLVQSTIRSQKAAKQKECTDHGSDSEVED</sequence>
<dbReference type="SMART" id="SM00595">
    <property type="entry name" value="MADF"/>
    <property type="match status" value="1"/>
</dbReference>
<dbReference type="Pfam" id="PF10545">
    <property type="entry name" value="MADF_DNA_bdg"/>
    <property type="match status" value="1"/>
</dbReference>
<feature type="domain" description="MADF" evidence="2">
    <location>
        <begin position="50"/>
        <end position="136"/>
    </location>
</feature>
<feature type="compositionally biased region" description="Basic and acidic residues" evidence="1">
    <location>
        <begin position="340"/>
        <end position="355"/>
    </location>
</feature>
<dbReference type="GO" id="GO:0005634">
    <property type="term" value="C:nucleus"/>
    <property type="evidence" value="ECO:0007669"/>
    <property type="project" value="TreeGrafter"/>
</dbReference>
<accession>A0A3B0KIK4</accession>
<reference evidence="4" key="1">
    <citation type="submission" date="2018-01" db="EMBL/GenBank/DDBJ databases">
        <authorList>
            <person name="Alioto T."/>
            <person name="Alioto T."/>
        </authorList>
    </citation>
    <scope>NUCLEOTIDE SEQUENCE [LARGE SCALE GENOMIC DNA]</scope>
</reference>
<feature type="compositionally biased region" description="Basic and acidic residues" evidence="1">
    <location>
        <begin position="264"/>
        <end position="275"/>
    </location>
</feature>
<name>A0A3B0KIK4_DROGU</name>
<dbReference type="GO" id="GO:0005667">
    <property type="term" value="C:transcription regulator complex"/>
    <property type="evidence" value="ECO:0007669"/>
    <property type="project" value="TreeGrafter"/>
</dbReference>
<dbReference type="GO" id="GO:0006357">
    <property type="term" value="P:regulation of transcription by RNA polymerase II"/>
    <property type="evidence" value="ECO:0007669"/>
    <property type="project" value="TreeGrafter"/>
</dbReference>
<dbReference type="InterPro" id="IPR006578">
    <property type="entry name" value="MADF-dom"/>
</dbReference>
<dbReference type="EMBL" id="OUUW01000007">
    <property type="protein sequence ID" value="SPP83568.1"/>
    <property type="molecule type" value="Genomic_DNA"/>
</dbReference>
<dbReference type="PANTHER" id="PTHR12243">
    <property type="entry name" value="MADF DOMAIN TRANSCRIPTION FACTOR"/>
    <property type="match status" value="1"/>
</dbReference>
<feature type="region of interest" description="Disordered" evidence="1">
    <location>
        <begin position="334"/>
        <end position="355"/>
    </location>
</feature>
<feature type="region of interest" description="Disordered" evidence="1">
    <location>
        <begin position="246"/>
        <end position="294"/>
    </location>
</feature>
<evidence type="ECO:0000259" key="2">
    <source>
        <dbReference type="PROSITE" id="PS51029"/>
    </source>
</evidence>
<evidence type="ECO:0000313" key="3">
    <source>
        <dbReference type="EMBL" id="SPP83568.1"/>
    </source>
</evidence>
<feature type="region of interest" description="Disordered" evidence="1">
    <location>
        <begin position="153"/>
        <end position="177"/>
    </location>
</feature>
<evidence type="ECO:0000313" key="4">
    <source>
        <dbReference type="Proteomes" id="UP000268350"/>
    </source>
</evidence>
<dbReference type="OrthoDB" id="7408914at2759"/>
<organism evidence="3 4">
    <name type="scientific">Drosophila guanche</name>
    <name type="common">Fruit fly</name>
    <dbReference type="NCBI Taxonomy" id="7266"/>
    <lineage>
        <taxon>Eukaryota</taxon>
        <taxon>Metazoa</taxon>
        <taxon>Ecdysozoa</taxon>
        <taxon>Arthropoda</taxon>
        <taxon>Hexapoda</taxon>
        <taxon>Insecta</taxon>
        <taxon>Pterygota</taxon>
        <taxon>Neoptera</taxon>
        <taxon>Endopterygota</taxon>
        <taxon>Diptera</taxon>
        <taxon>Brachycera</taxon>
        <taxon>Muscomorpha</taxon>
        <taxon>Ephydroidea</taxon>
        <taxon>Drosophilidae</taxon>
        <taxon>Drosophila</taxon>
        <taxon>Sophophora</taxon>
    </lineage>
</organism>